<dbReference type="EMBL" id="MU003699">
    <property type="protein sequence ID" value="KAF2810778.1"/>
    <property type="molecule type" value="Genomic_DNA"/>
</dbReference>
<organism evidence="2">
    <name type="scientific">Mytilinidion resinicola</name>
    <dbReference type="NCBI Taxonomy" id="574789"/>
    <lineage>
        <taxon>Eukaryota</taxon>
        <taxon>Fungi</taxon>
        <taxon>Dikarya</taxon>
        <taxon>Ascomycota</taxon>
        <taxon>Pezizomycotina</taxon>
        <taxon>Dothideomycetes</taxon>
        <taxon>Pleosporomycetidae</taxon>
        <taxon>Mytilinidiales</taxon>
        <taxon>Mytilinidiaceae</taxon>
        <taxon>Mytilinidion</taxon>
    </lineage>
</organism>
<accession>A0A6A6YQG9</accession>
<sequence length="144" mass="16308">MNHPIYIPKLLTCLYSSFLSCFAGVDWLEEACLVITATLLAAVMSALPSSPPVSHPRTHHAHRIVPLWCVPEEITRRVEDFVAAPFEHLWRVPQREDRPRAIYQCGPRVEEPEEPDEGDWGDGDEEDSAYDSGYADEWVSDPGF</sequence>
<protein>
    <submittedName>
        <fullName evidence="2 4">Uncharacterized protein</fullName>
    </submittedName>
</protein>
<dbReference type="Proteomes" id="UP000504636">
    <property type="component" value="Unplaced"/>
</dbReference>
<reference evidence="4" key="3">
    <citation type="submission" date="2025-04" db="UniProtKB">
        <authorList>
            <consortium name="RefSeq"/>
        </authorList>
    </citation>
    <scope>IDENTIFICATION</scope>
    <source>
        <strain evidence="4">CBS 304.34</strain>
    </source>
</reference>
<keyword evidence="3" id="KW-1185">Reference proteome</keyword>
<dbReference type="AlphaFoldDB" id="A0A6A6YQG9"/>
<evidence type="ECO:0000313" key="4">
    <source>
        <dbReference type="RefSeq" id="XP_033577742.1"/>
    </source>
</evidence>
<dbReference type="GeneID" id="54454975"/>
<evidence type="ECO:0000256" key="1">
    <source>
        <dbReference type="SAM" id="MobiDB-lite"/>
    </source>
</evidence>
<proteinExistence type="predicted"/>
<evidence type="ECO:0000313" key="3">
    <source>
        <dbReference type="Proteomes" id="UP000504636"/>
    </source>
</evidence>
<reference evidence="2 4" key="1">
    <citation type="journal article" date="2020" name="Stud. Mycol.">
        <title>101 Dothideomycetes genomes: a test case for predicting lifestyles and emergence of pathogens.</title>
        <authorList>
            <person name="Haridas S."/>
            <person name="Albert R."/>
            <person name="Binder M."/>
            <person name="Bloem J."/>
            <person name="Labutti K."/>
            <person name="Salamov A."/>
            <person name="Andreopoulos B."/>
            <person name="Baker S."/>
            <person name="Barry K."/>
            <person name="Bills G."/>
            <person name="Bluhm B."/>
            <person name="Cannon C."/>
            <person name="Castanera R."/>
            <person name="Culley D."/>
            <person name="Daum C."/>
            <person name="Ezra D."/>
            <person name="Gonzalez J."/>
            <person name="Henrissat B."/>
            <person name="Kuo A."/>
            <person name="Liang C."/>
            <person name="Lipzen A."/>
            <person name="Lutzoni F."/>
            <person name="Magnuson J."/>
            <person name="Mondo S."/>
            <person name="Nolan M."/>
            <person name="Ohm R."/>
            <person name="Pangilinan J."/>
            <person name="Park H.-J."/>
            <person name="Ramirez L."/>
            <person name="Alfaro M."/>
            <person name="Sun H."/>
            <person name="Tritt A."/>
            <person name="Yoshinaga Y."/>
            <person name="Zwiers L.-H."/>
            <person name="Turgeon B."/>
            <person name="Goodwin S."/>
            <person name="Spatafora J."/>
            <person name="Crous P."/>
            <person name="Grigoriev I."/>
        </authorList>
    </citation>
    <scope>NUCLEOTIDE SEQUENCE</scope>
    <source>
        <strain evidence="2 4">CBS 304.34</strain>
    </source>
</reference>
<name>A0A6A6YQG9_9PEZI</name>
<evidence type="ECO:0000313" key="2">
    <source>
        <dbReference type="EMBL" id="KAF2810778.1"/>
    </source>
</evidence>
<reference evidence="4" key="2">
    <citation type="submission" date="2020-04" db="EMBL/GenBank/DDBJ databases">
        <authorList>
            <consortium name="NCBI Genome Project"/>
        </authorList>
    </citation>
    <scope>NUCLEOTIDE SEQUENCE</scope>
    <source>
        <strain evidence="4">CBS 304.34</strain>
    </source>
</reference>
<gene>
    <name evidence="2 4" type="ORF">BDZ99DRAFT_288791</name>
</gene>
<dbReference type="RefSeq" id="XP_033577742.1">
    <property type="nucleotide sequence ID" value="XM_033714082.1"/>
</dbReference>
<feature type="compositionally biased region" description="Acidic residues" evidence="1">
    <location>
        <begin position="111"/>
        <end position="129"/>
    </location>
</feature>
<feature type="region of interest" description="Disordered" evidence="1">
    <location>
        <begin position="104"/>
        <end position="144"/>
    </location>
</feature>